<proteinExistence type="predicted"/>
<organism evidence="1 2">
    <name type="scientific">Clitoria ternatea</name>
    <name type="common">Butterfly pea</name>
    <dbReference type="NCBI Taxonomy" id="43366"/>
    <lineage>
        <taxon>Eukaryota</taxon>
        <taxon>Viridiplantae</taxon>
        <taxon>Streptophyta</taxon>
        <taxon>Embryophyta</taxon>
        <taxon>Tracheophyta</taxon>
        <taxon>Spermatophyta</taxon>
        <taxon>Magnoliopsida</taxon>
        <taxon>eudicotyledons</taxon>
        <taxon>Gunneridae</taxon>
        <taxon>Pentapetalae</taxon>
        <taxon>rosids</taxon>
        <taxon>fabids</taxon>
        <taxon>Fabales</taxon>
        <taxon>Fabaceae</taxon>
        <taxon>Papilionoideae</taxon>
        <taxon>50 kb inversion clade</taxon>
        <taxon>NPAAA clade</taxon>
        <taxon>indigoferoid/millettioid clade</taxon>
        <taxon>Phaseoleae</taxon>
        <taxon>Clitoria</taxon>
    </lineage>
</organism>
<dbReference type="Proteomes" id="UP001359559">
    <property type="component" value="Unassembled WGS sequence"/>
</dbReference>
<accession>A0AAN9JT44</accession>
<evidence type="ECO:0000313" key="1">
    <source>
        <dbReference type="EMBL" id="KAK7303427.1"/>
    </source>
</evidence>
<protein>
    <submittedName>
        <fullName evidence="1">Uncharacterized protein</fullName>
    </submittedName>
</protein>
<sequence>MYDENETSLLPSLRPPFCLQVLSSPTLPPSPGLCQSILLCLSYVKLRLPLASLCSSVPVSPSVHPSPSPLSEAPSISFVPTKTKVYSLWSGQAFVLGCVFVLRCVSMKRVVIVLGGY</sequence>
<comment type="caution">
    <text evidence="1">The sequence shown here is derived from an EMBL/GenBank/DDBJ whole genome shotgun (WGS) entry which is preliminary data.</text>
</comment>
<dbReference type="AlphaFoldDB" id="A0AAN9JT44"/>
<name>A0AAN9JT44_CLITE</name>
<reference evidence="1 2" key="1">
    <citation type="submission" date="2024-01" db="EMBL/GenBank/DDBJ databases">
        <title>The genomes of 5 underutilized Papilionoideae crops provide insights into root nodulation and disease resistance.</title>
        <authorList>
            <person name="Yuan L."/>
        </authorList>
    </citation>
    <scope>NUCLEOTIDE SEQUENCE [LARGE SCALE GENOMIC DNA]</scope>
    <source>
        <strain evidence="1">LY-2023</strain>
        <tissue evidence="1">Leaf</tissue>
    </source>
</reference>
<evidence type="ECO:0000313" key="2">
    <source>
        <dbReference type="Proteomes" id="UP001359559"/>
    </source>
</evidence>
<dbReference type="EMBL" id="JAYKXN010000003">
    <property type="protein sequence ID" value="KAK7303427.1"/>
    <property type="molecule type" value="Genomic_DNA"/>
</dbReference>
<keyword evidence="2" id="KW-1185">Reference proteome</keyword>
<gene>
    <name evidence="1" type="ORF">RJT34_14333</name>
</gene>